<dbReference type="GO" id="GO:0050313">
    <property type="term" value="F:sulfur dioxygenase activity"/>
    <property type="evidence" value="ECO:0007669"/>
    <property type="project" value="TreeGrafter"/>
</dbReference>
<dbReference type="AlphaFoldDB" id="A0AAW2CUW7"/>
<dbReference type="GO" id="GO:0070813">
    <property type="term" value="P:hydrogen sulfide metabolic process"/>
    <property type="evidence" value="ECO:0007669"/>
    <property type="project" value="TreeGrafter"/>
</dbReference>
<gene>
    <name evidence="1" type="ORF">SO802_015043</name>
</gene>
<name>A0AAW2CUW7_9ROSI</name>
<proteinExistence type="predicted"/>
<dbReference type="GO" id="GO:0006749">
    <property type="term" value="P:glutathione metabolic process"/>
    <property type="evidence" value="ECO:0007669"/>
    <property type="project" value="TreeGrafter"/>
</dbReference>
<dbReference type="InterPro" id="IPR036866">
    <property type="entry name" value="RibonucZ/Hydroxyglut_hydro"/>
</dbReference>
<organism evidence="1 2">
    <name type="scientific">Lithocarpus litseifolius</name>
    <dbReference type="NCBI Taxonomy" id="425828"/>
    <lineage>
        <taxon>Eukaryota</taxon>
        <taxon>Viridiplantae</taxon>
        <taxon>Streptophyta</taxon>
        <taxon>Embryophyta</taxon>
        <taxon>Tracheophyta</taxon>
        <taxon>Spermatophyta</taxon>
        <taxon>Magnoliopsida</taxon>
        <taxon>eudicotyledons</taxon>
        <taxon>Gunneridae</taxon>
        <taxon>Pentapetalae</taxon>
        <taxon>rosids</taxon>
        <taxon>fabids</taxon>
        <taxon>Fagales</taxon>
        <taxon>Fagaceae</taxon>
        <taxon>Lithocarpus</taxon>
    </lineage>
</organism>
<dbReference type="PANTHER" id="PTHR43084:SF1">
    <property type="entry name" value="PERSULFIDE DIOXYGENASE ETHE1, MITOCHONDRIAL"/>
    <property type="match status" value="1"/>
</dbReference>
<dbReference type="Proteomes" id="UP001459277">
    <property type="component" value="Unassembled WGS sequence"/>
</dbReference>
<dbReference type="EMBL" id="JAZDWU010000005">
    <property type="protein sequence ID" value="KAL0001262.1"/>
    <property type="molecule type" value="Genomic_DNA"/>
</dbReference>
<keyword evidence="2" id="KW-1185">Reference proteome</keyword>
<evidence type="ECO:0000313" key="1">
    <source>
        <dbReference type="EMBL" id="KAL0001262.1"/>
    </source>
</evidence>
<dbReference type="Gene3D" id="3.60.15.10">
    <property type="entry name" value="Ribonuclease Z/Hydroxyacylglutathione hydrolase-like"/>
    <property type="match status" value="1"/>
</dbReference>
<protein>
    <submittedName>
        <fullName evidence="1">Uncharacterized protein</fullName>
    </submittedName>
</protein>
<reference evidence="1 2" key="1">
    <citation type="submission" date="2024-01" db="EMBL/GenBank/DDBJ databases">
        <title>A telomere-to-telomere, gap-free genome of sweet tea (Lithocarpus litseifolius).</title>
        <authorList>
            <person name="Zhou J."/>
        </authorList>
    </citation>
    <scope>NUCLEOTIDE SEQUENCE [LARGE SCALE GENOMIC DNA]</scope>
    <source>
        <strain evidence="1">Zhou-2022a</strain>
        <tissue evidence="1">Leaf</tissue>
    </source>
</reference>
<dbReference type="PANTHER" id="PTHR43084">
    <property type="entry name" value="PERSULFIDE DIOXYGENASE ETHE1"/>
    <property type="match status" value="1"/>
</dbReference>
<dbReference type="GO" id="GO:0005739">
    <property type="term" value="C:mitochondrion"/>
    <property type="evidence" value="ECO:0007669"/>
    <property type="project" value="TreeGrafter"/>
</dbReference>
<evidence type="ECO:0000313" key="2">
    <source>
        <dbReference type="Proteomes" id="UP001459277"/>
    </source>
</evidence>
<dbReference type="InterPro" id="IPR051682">
    <property type="entry name" value="Mito_Persulfide_Diox"/>
</dbReference>
<comment type="caution">
    <text evidence="1">The sequence shown here is derived from an EMBL/GenBank/DDBJ whole genome shotgun (WGS) entry which is preliminary data.</text>
</comment>
<dbReference type="SUPFAM" id="SSF56281">
    <property type="entry name" value="Metallo-hydrolase/oxidoreductase"/>
    <property type="match status" value="1"/>
</dbReference>
<accession>A0AAW2CUW7</accession>
<sequence length="202" mass="22718">MSLPWSAVYLVAQYARYDISKMEAVRPTPGHTLGCITYVIGDGPDQPQPRMAFTGDALQIRGCGRTDFQSDQVGVQSMEMLKVRATLEERLKQESILSSRASKSDKAQKRLKPVNGFVASFFHWRSGEKPPPKPGFGENRRLKLSPPGFGENWRLKLSLFICWSESAGSSLFSVSWFGYEQKPSPMDSISMNKKQALYARFL</sequence>